<accession>A0A926D035</accession>
<comment type="similarity">
    <text evidence="1 2">Belongs to the UPF0102 family.</text>
</comment>
<dbReference type="InterPro" id="IPR003509">
    <property type="entry name" value="UPF0102_YraN-like"/>
</dbReference>
<dbReference type="EMBL" id="JACRSO010000002">
    <property type="protein sequence ID" value="MBC8528916.1"/>
    <property type="molecule type" value="Genomic_DNA"/>
</dbReference>
<evidence type="ECO:0000256" key="2">
    <source>
        <dbReference type="HAMAP-Rule" id="MF_00048"/>
    </source>
</evidence>
<reference evidence="3" key="1">
    <citation type="submission" date="2020-08" db="EMBL/GenBank/DDBJ databases">
        <title>Genome public.</title>
        <authorList>
            <person name="Liu C."/>
            <person name="Sun Q."/>
        </authorList>
    </citation>
    <scope>NUCLEOTIDE SEQUENCE</scope>
    <source>
        <strain evidence="3">NSJ-44</strain>
    </source>
</reference>
<dbReference type="PANTHER" id="PTHR34039:SF1">
    <property type="entry name" value="UPF0102 PROTEIN YRAN"/>
    <property type="match status" value="1"/>
</dbReference>
<comment type="caution">
    <text evidence="3">The sequence shown here is derived from an EMBL/GenBank/DDBJ whole genome shotgun (WGS) entry which is preliminary data.</text>
</comment>
<dbReference type="InterPro" id="IPR011856">
    <property type="entry name" value="tRNA_endonuc-like_dom_sf"/>
</dbReference>
<proteinExistence type="inferred from homology"/>
<dbReference type="Proteomes" id="UP000654279">
    <property type="component" value="Unassembled WGS sequence"/>
</dbReference>
<evidence type="ECO:0000256" key="1">
    <source>
        <dbReference type="ARBA" id="ARBA00006738"/>
    </source>
</evidence>
<dbReference type="HAMAP" id="MF_00048">
    <property type="entry name" value="UPF0102"/>
    <property type="match status" value="1"/>
</dbReference>
<gene>
    <name evidence="3" type="ORF">H8699_05705</name>
</gene>
<dbReference type="CDD" id="cd20736">
    <property type="entry name" value="PoNe_Nuclease"/>
    <property type="match status" value="1"/>
</dbReference>
<dbReference type="NCBIfam" id="TIGR00252">
    <property type="entry name" value="YraN family protein"/>
    <property type="match status" value="1"/>
</dbReference>
<dbReference type="SUPFAM" id="SSF52980">
    <property type="entry name" value="Restriction endonuclease-like"/>
    <property type="match status" value="1"/>
</dbReference>
<sequence length="127" mass="14464">MQGNKGEKGRLGENLAAAYFQSLGWTILTRNYHTRWGEVDIIAQEGNILVFVEVKLRRSQTYGTGYEAINTAKQRRIAKAALQYLQETGGLERSVRFDAFIIQSRPGMGPQQEHIRNAFQCPEEIVY</sequence>
<dbReference type="Pfam" id="PF02021">
    <property type="entry name" value="UPF0102"/>
    <property type="match status" value="1"/>
</dbReference>
<dbReference type="PANTHER" id="PTHR34039">
    <property type="entry name" value="UPF0102 PROTEIN YRAN"/>
    <property type="match status" value="1"/>
</dbReference>
<dbReference type="NCBIfam" id="NF009150">
    <property type="entry name" value="PRK12497.1-3"/>
    <property type="match status" value="1"/>
</dbReference>
<dbReference type="GO" id="GO:0003676">
    <property type="term" value="F:nucleic acid binding"/>
    <property type="evidence" value="ECO:0007669"/>
    <property type="project" value="InterPro"/>
</dbReference>
<keyword evidence="4" id="KW-1185">Reference proteome</keyword>
<evidence type="ECO:0000313" key="4">
    <source>
        <dbReference type="Proteomes" id="UP000654279"/>
    </source>
</evidence>
<name>A0A926D035_9FIRM</name>
<organism evidence="3 4">
    <name type="scientific">Luoshenia tenuis</name>
    <dbReference type="NCBI Taxonomy" id="2763654"/>
    <lineage>
        <taxon>Bacteria</taxon>
        <taxon>Bacillati</taxon>
        <taxon>Bacillota</taxon>
        <taxon>Clostridia</taxon>
        <taxon>Christensenellales</taxon>
        <taxon>Christensenellaceae</taxon>
        <taxon>Luoshenia</taxon>
    </lineage>
</organism>
<dbReference type="Gene3D" id="3.40.1350.10">
    <property type="match status" value="1"/>
</dbReference>
<dbReference type="RefSeq" id="WP_249284851.1">
    <property type="nucleotide sequence ID" value="NZ_JACRSO010000002.1"/>
</dbReference>
<protein>
    <recommendedName>
        <fullName evidence="2">UPF0102 protein H8699_05705</fullName>
    </recommendedName>
</protein>
<dbReference type="InterPro" id="IPR011335">
    <property type="entry name" value="Restrct_endonuc-II-like"/>
</dbReference>
<dbReference type="AlphaFoldDB" id="A0A926D035"/>
<evidence type="ECO:0000313" key="3">
    <source>
        <dbReference type="EMBL" id="MBC8528916.1"/>
    </source>
</evidence>
<dbReference type="NCBIfam" id="NF009154">
    <property type="entry name" value="PRK12497.3-3"/>
    <property type="match status" value="1"/>
</dbReference>